<dbReference type="GO" id="GO:0061630">
    <property type="term" value="F:ubiquitin protein ligase activity"/>
    <property type="evidence" value="ECO:0007669"/>
    <property type="project" value="UniProtKB-EC"/>
</dbReference>
<keyword evidence="12" id="KW-0862">Zinc</keyword>
<keyword evidence="7" id="KW-0808">Transferase</keyword>
<keyword evidence="15" id="KW-0449">Lipoprotein</keyword>
<comment type="pathway">
    <text evidence="5">Protein modification; protein ubiquitination.</text>
</comment>
<keyword evidence="10 16" id="KW-0479">Metal-binding</keyword>
<dbReference type="Proteomes" id="UP000580250">
    <property type="component" value="Unassembled WGS sequence"/>
</dbReference>
<evidence type="ECO:0000256" key="7">
    <source>
        <dbReference type="ARBA" id="ARBA00022679"/>
    </source>
</evidence>
<evidence type="ECO:0000256" key="12">
    <source>
        <dbReference type="ARBA" id="ARBA00022833"/>
    </source>
</evidence>
<dbReference type="GO" id="GO:0005768">
    <property type="term" value="C:endosome"/>
    <property type="evidence" value="ECO:0007669"/>
    <property type="project" value="UniProtKB-SubCell"/>
</dbReference>
<dbReference type="Pfam" id="PF13639">
    <property type="entry name" value="zf-RING_2"/>
    <property type="match status" value="1"/>
</dbReference>
<comment type="catalytic activity">
    <reaction evidence="1">
        <text>S-ubiquitinyl-[E2 ubiquitin-conjugating enzyme]-L-cysteine + [acceptor protein]-L-lysine = [E2 ubiquitin-conjugating enzyme]-L-cysteine + N(6)-ubiquitinyl-[acceptor protein]-L-lysine.</text>
        <dbReference type="EC" id="2.3.2.27"/>
    </reaction>
</comment>
<protein>
    <recommendedName>
        <fullName evidence="6">RING-type E3 ubiquitin transferase</fullName>
        <ecNumber evidence="6">2.3.2.27</ecNumber>
    </recommendedName>
</protein>
<evidence type="ECO:0000256" key="2">
    <source>
        <dbReference type="ARBA" id="ARBA00004170"/>
    </source>
</evidence>
<dbReference type="InterPro" id="IPR013083">
    <property type="entry name" value="Znf_RING/FYVE/PHD"/>
</dbReference>
<evidence type="ECO:0000256" key="11">
    <source>
        <dbReference type="ARBA" id="ARBA00022786"/>
    </source>
</evidence>
<accession>A0A6V7UAT0</accession>
<feature type="domain" description="RING-type" evidence="18">
    <location>
        <begin position="282"/>
        <end position="322"/>
    </location>
</feature>
<evidence type="ECO:0000256" key="13">
    <source>
        <dbReference type="ARBA" id="ARBA00023136"/>
    </source>
</evidence>
<evidence type="ECO:0000256" key="8">
    <source>
        <dbReference type="ARBA" id="ARBA00022707"/>
    </source>
</evidence>
<evidence type="ECO:0000256" key="16">
    <source>
        <dbReference type="PROSITE-ProRule" id="PRU00175"/>
    </source>
</evidence>
<dbReference type="Gene3D" id="3.30.40.10">
    <property type="entry name" value="Zinc/RING finger domain, C3HC4 (zinc finger)"/>
    <property type="match status" value="1"/>
</dbReference>
<organism evidence="19 20">
    <name type="scientific">Meloidogyne enterolobii</name>
    <name type="common">Root-knot nematode worm</name>
    <name type="synonym">Meloidogyne mayaguensis</name>
    <dbReference type="NCBI Taxonomy" id="390850"/>
    <lineage>
        <taxon>Eukaryota</taxon>
        <taxon>Metazoa</taxon>
        <taxon>Ecdysozoa</taxon>
        <taxon>Nematoda</taxon>
        <taxon>Chromadorea</taxon>
        <taxon>Rhabditida</taxon>
        <taxon>Tylenchina</taxon>
        <taxon>Tylenchomorpha</taxon>
        <taxon>Tylenchoidea</taxon>
        <taxon>Meloidogynidae</taxon>
        <taxon>Meloidogyninae</taxon>
        <taxon>Meloidogyne</taxon>
    </lineage>
</organism>
<keyword evidence="11" id="KW-0833">Ubl conjugation pathway</keyword>
<evidence type="ECO:0000256" key="6">
    <source>
        <dbReference type="ARBA" id="ARBA00012483"/>
    </source>
</evidence>
<keyword evidence="14" id="KW-0458">Lysosome</keyword>
<dbReference type="GO" id="GO:0043161">
    <property type="term" value="P:proteasome-mediated ubiquitin-dependent protein catabolic process"/>
    <property type="evidence" value="ECO:0007669"/>
    <property type="project" value="TreeGrafter"/>
</dbReference>
<evidence type="ECO:0000259" key="18">
    <source>
        <dbReference type="PROSITE" id="PS50089"/>
    </source>
</evidence>
<evidence type="ECO:0000256" key="9">
    <source>
        <dbReference type="ARBA" id="ARBA00022753"/>
    </source>
</evidence>
<dbReference type="PANTHER" id="PTHR46661">
    <property type="entry name" value="E3 UBIQUITIN-PROTEIN LIGASE ZNRF1-LIKE PROTEIN"/>
    <property type="match status" value="1"/>
</dbReference>
<dbReference type="GO" id="GO:0016020">
    <property type="term" value="C:membrane"/>
    <property type="evidence" value="ECO:0007669"/>
    <property type="project" value="UniProtKB-SubCell"/>
</dbReference>
<reference evidence="19 20" key="1">
    <citation type="submission" date="2020-08" db="EMBL/GenBank/DDBJ databases">
        <authorList>
            <person name="Koutsovoulos G."/>
            <person name="Danchin GJ E."/>
        </authorList>
    </citation>
    <scope>NUCLEOTIDE SEQUENCE [LARGE SCALE GENOMIC DNA]</scope>
</reference>
<keyword evidence="8" id="KW-0519">Myristate</keyword>
<evidence type="ECO:0000256" key="15">
    <source>
        <dbReference type="ARBA" id="ARBA00023288"/>
    </source>
</evidence>
<evidence type="ECO:0000313" key="20">
    <source>
        <dbReference type="Proteomes" id="UP000580250"/>
    </source>
</evidence>
<dbReference type="AlphaFoldDB" id="A0A6V7UAT0"/>
<dbReference type="InterPro" id="IPR051878">
    <property type="entry name" value="ZNRF_ubiq-protein_ligase"/>
</dbReference>
<comment type="subcellular location">
    <subcellularLocation>
        <location evidence="3">Endosome</location>
    </subcellularLocation>
    <subcellularLocation>
        <location evidence="4">Lysosome</location>
    </subcellularLocation>
    <subcellularLocation>
        <location evidence="2">Membrane</location>
        <topology evidence="2">Peripheral membrane protein</topology>
    </subcellularLocation>
</comment>
<evidence type="ECO:0000256" key="10">
    <source>
        <dbReference type="ARBA" id="ARBA00022771"/>
    </source>
</evidence>
<dbReference type="GO" id="GO:0070936">
    <property type="term" value="P:protein K48-linked ubiquitination"/>
    <property type="evidence" value="ECO:0007669"/>
    <property type="project" value="TreeGrafter"/>
</dbReference>
<dbReference type="InterPro" id="IPR001841">
    <property type="entry name" value="Znf_RING"/>
</dbReference>
<gene>
    <name evidence="19" type="ORF">MENT_LOCUS10576</name>
</gene>
<evidence type="ECO:0000256" key="3">
    <source>
        <dbReference type="ARBA" id="ARBA00004177"/>
    </source>
</evidence>
<evidence type="ECO:0000256" key="14">
    <source>
        <dbReference type="ARBA" id="ARBA00023228"/>
    </source>
</evidence>
<keyword evidence="10 16" id="KW-0863">Zinc-finger</keyword>
<evidence type="ECO:0000256" key="5">
    <source>
        <dbReference type="ARBA" id="ARBA00004906"/>
    </source>
</evidence>
<proteinExistence type="predicted"/>
<dbReference type="CDD" id="cd16489">
    <property type="entry name" value="mRING-CH-C4HC2H_ZNRF"/>
    <property type="match status" value="1"/>
</dbReference>
<dbReference type="EMBL" id="CAJEWN010000049">
    <property type="protein sequence ID" value="CAD2151918.1"/>
    <property type="molecule type" value="Genomic_DNA"/>
</dbReference>
<evidence type="ECO:0000256" key="17">
    <source>
        <dbReference type="SAM" id="MobiDB-lite"/>
    </source>
</evidence>
<keyword evidence="9" id="KW-0967">Endosome</keyword>
<dbReference type="EC" id="2.3.2.27" evidence="6"/>
<comment type="caution">
    <text evidence="19">The sequence shown here is derived from an EMBL/GenBank/DDBJ whole genome shotgun (WGS) entry which is preliminary data.</text>
</comment>
<dbReference type="PANTHER" id="PTHR46661:SF4">
    <property type="entry name" value="RING-TYPE DOMAIN-CONTAINING PROTEIN"/>
    <property type="match status" value="1"/>
</dbReference>
<feature type="region of interest" description="Disordered" evidence="17">
    <location>
        <begin position="1"/>
        <end position="25"/>
    </location>
</feature>
<dbReference type="PROSITE" id="PS50089">
    <property type="entry name" value="ZF_RING_2"/>
    <property type="match status" value="1"/>
</dbReference>
<dbReference type="OrthoDB" id="10057496at2759"/>
<dbReference type="GO" id="GO:0005764">
    <property type="term" value="C:lysosome"/>
    <property type="evidence" value="ECO:0007669"/>
    <property type="project" value="UniProtKB-SubCell"/>
</dbReference>
<evidence type="ECO:0000256" key="1">
    <source>
        <dbReference type="ARBA" id="ARBA00000900"/>
    </source>
</evidence>
<dbReference type="SUPFAM" id="SSF57850">
    <property type="entry name" value="RING/U-box"/>
    <property type="match status" value="1"/>
</dbReference>
<evidence type="ECO:0000313" key="19">
    <source>
        <dbReference type="EMBL" id="CAD2151918.1"/>
    </source>
</evidence>
<name>A0A6V7UAT0_MELEN</name>
<dbReference type="GO" id="GO:0008270">
    <property type="term" value="F:zinc ion binding"/>
    <property type="evidence" value="ECO:0007669"/>
    <property type="project" value="UniProtKB-KW"/>
</dbReference>
<evidence type="ECO:0000256" key="4">
    <source>
        <dbReference type="ARBA" id="ARBA00004371"/>
    </source>
</evidence>
<keyword evidence="13" id="KW-0472">Membrane</keyword>
<sequence length="325" mass="36367">MIPSFSMTQNFGVQNGQPRNNLIQHQSTPPIYGAVMRQGANQSQVQFQQMMPQRVVQPIPSFGVQQNYNNPLPANSTNMNINLGRSNQNVFALQTNQLTTTSSQYLPQQQLQPPYPLLATNSSPAMISPPRMSFVSFPPMPSVHPPPAHINLTVNGRQQPHSQPTVTLNHVNFCPYQPPACINQQLFSPAVGWSFTSEPPTNTNRVQQQHQQPILRMPTVVIRPGGTTIIRLNGYNRPGGYFGRGPSTNIGCHTSNVKNGYKAQQPRIKYNEEILAVKKDECPICLEDMDMGNLIARLPCLCIFHKSCIDEWFLRKNTCPCHPDD</sequence>